<dbReference type="Gene3D" id="2.40.160.10">
    <property type="entry name" value="Porin"/>
    <property type="match status" value="1"/>
</dbReference>
<evidence type="ECO:0000256" key="4">
    <source>
        <dbReference type="ARBA" id="ARBA00022452"/>
    </source>
</evidence>
<dbReference type="AlphaFoldDB" id="A0AAU9R951"/>
<name>A0AAU9R951_THLAR</name>
<gene>
    <name evidence="10" type="ORF">TAV2_LOCUS3739</name>
</gene>
<protein>
    <submittedName>
        <fullName evidence="10">Uncharacterized protein</fullName>
    </submittedName>
</protein>
<evidence type="ECO:0000256" key="8">
    <source>
        <dbReference type="ARBA" id="ARBA00023128"/>
    </source>
</evidence>
<dbReference type="InterPro" id="IPR027246">
    <property type="entry name" value="Porin_Euk/Tom40"/>
</dbReference>
<evidence type="ECO:0000256" key="6">
    <source>
        <dbReference type="ARBA" id="ARBA00022787"/>
    </source>
</evidence>
<keyword evidence="4" id="KW-1134">Transmembrane beta strand</keyword>
<sequence length="223" mass="24572">MSLSTGLTELPFRGSSEIIKIPTSGYEFGANFTDPKLLLIGKVKTDGTLNATVNCNLTDTLTIKTKAQLTNEQDRSEGVFNFDYKGSDYRTQLQLGSGSLYRASYIQHVTPKLSLGGETGQQPTSGVVSAARYETDKMVSLAADFMYDAMLRDATASVGYNYILRHSRLRGKIDSNGTTSAHLEERLPIGDGVCCILSAEVDHLKKDYKFGFGVKLLFWFHNE</sequence>
<comment type="subcellular location">
    <subcellularLocation>
        <location evidence="1">Mitochondrion outer membrane</location>
        <topology evidence="1">Multi-pass membrane protein</topology>
    </subcellularLocation>
</comment>
<dbReference type="GO" id="GO:0030150">
    <property type="term" value="P:protein import into mitochondrial matrix"/>
    <property type="evidence" value="ECO:0007669"/>
    <property type="project" value="InterPro"/>
</dbReference>
<evidence type="ECO:0000313" key="10">
    <source>
        <dbReference type="EMBL" id="CAH2036323.1"/>
    </source>
</evidence>
<organism evidence="10 11">
    <name type="scientific">Thlaspi arvense</name>
    <name type="common">Field penny-cress</name>
    <dbReference type="NCBI Taxonomy" id="13288"/>
    <lineage>
        <taxon>Eukaryota</taxon>
        <taxon>Viridiplantae</taxon>
        <taxon>Streptophyta</taxon>
        <taxon>Embryophyta</taxon>
        <taxon>Tracheophyta</taxon>
        <taxon>Spermatophyta</taxon>
        <taxon>Magnoliopsida</taxon>
        <taxon>eudicotyledons</taxon>
        <taxon>Gunneridae</taxon>
        <taxon>Pentapetalae</taxon>
        <taxon>rosids</taxon>
        <taxon>malvids</taxon>
        <taxon>Brassicales</taxon>
        <taxon>Brassicaceae</taxon>
        <taxon>Thlaspideae</taxon>
        <taxon>Thlaspi</taxon>
    </lineage>
</organism>
<dbReference type="GO" id="GO:0005741">
    <property type="term" value="C:mitochondrial outer membrane"/>
    <property type="evidence" value="ECO:0007669"/>
    <property type="project" value="UniProtKB-SubCell"/>
</dbReference>
<evidence type="ECO:0000256" key="2">
    <source>
        <dbReference type="ARBA" id="ARBA00010510"/>
    </source>
</evidence>
<dbReference type="EMBL" id="OU466857">
    <property type="protein sequence ID" value="CAH2036323.1"/>
    <property type="molecule type" value="Genomic_DNA"/>
</dbReference>
<dbReference type="InterPro" id="IPR037930">
    <property type="entry name" value="Tom40"/>
</dbReference>
<keyword evidence="3" id="KW-0813">Transport</keyword>
<evidence type="ECO:0000313" key="11">
    <source>
        <dbReference type="Proteomes" id="UP000836841"/>
    </source>
</evidence>
<dbReference type="InterPro" id="IPR023614">
    <property type="entry name" value="Porin_dom_sf"/>
</dbReference>
<evidence type="ECO:0000256" key="9">
    <source>
        <dbReference type="ARBA" id="ARBA00023136"/>
    </source>
</evidence>
<evidence type="ECO:0000256" key="3">
    <source>
        <dbReference type="ARBA" id="ARBA00022448"/>
    </source>
</evidence>
<keyword evidence="6" id="KW-1000">Mitochondrion outer membrane</keyword>
<keyword evidence="5" id="KW-0812">Transmembrane</keyword>
<dbReference type="PANTHER" id="PTHR10802">
    <property type="entry name" value="MITOCHONDRIAL IMPORT RECEPTOR SUBUNIT TOM40"/>
    <property type="match status" value="1"/>
</dbReference>
<evidence type="ECO:0000256" key="5">
    <source>
        <dbReference type="ARBA" id="ARBA00022692"/>
    </source>
</evidence>
<reference evidence="10 11" key="1">
    <citation type="submission" date="2022-03" db="EMBL/GenBank/DDBJ databases">
        <authorList>
            <person name="Nunn A."/>
            <person name="Chopra R."/>
            <person name="Nunn A."/>
            <person name="Contreras Garrido A."/>
        </authorList>
    </citation>
    <scope>NUCLEOTIDE SEQUENCE [LARGE SCALE GENOMIC DNA]</scope>
</reference>
<dbReference type="Proteomes" id="UP000836841">
    <property type="component" value="Chromosome 1"/>
</dbReference>
<evidence type="ECO:0000256" key="1">
    <source>
        <dbReference type="ARBA" id="ARBA00004374"/>
    </source>
</evidence>
<accession>A0AAU9R951</accession>
<keyword evidence="8" id="KW-0496">Mitochondrion</keyword>
<dbReference type="GO" id="GO:0008320">
    <property type="term" value="F:protein transmembrane transporter activity"/>
    <property type="evidence" value="ECO:0007669"/>
    <property type="project" value="InterPro"/>
</dbReference>
<keyword evidence="7" id="KW-0653">Protein transport</keyword>
<comment type="similarity">
    <text evidence="2">Belongs to the Tom40 family.</text>
</comment>
<dbReference type="Pfam" id="PF01459">
    <property type="entry name" value="Porin_3"/>
    <property type="match status" value="2"/>
</dbReference>
<keyword evidence="11" id="KW-1185">Reference proteome</keyword>
<proteinExistence type="inferred from homology"/>
<keyword evidence="9" id="KW-0472">Membrane</keyword>
<evidence type="ECO:0000256" key="7">
    <source>
        <dbReference type="ARBA" id="ARBA00022927"/>
    </source>
</evidence>